<dbReference type="AlphaFoldDB" id="A0A117NG54"/>
<name>A0A117NG54_PICGL</name>
<geneLocation type="mitochondrion" evidence="2"/>
<proteinExistence type="predicted"/>
<keyword evidence="1" id="KW-0812">Transmembrane</keyword>
<dbReference type="EMBL" id="LKAM01000012">
    <property type="protein sequence ID" value="KUM46263.1"/>
    <property type="molecule type" value="Genomic_DNA"/>
</dbReference>
<reference evidence="2" key="1">
    <citation type="journal article" date="2015" name="Genome Biol. Evol.">
        <title>Organellar Genomes of White Spruce (Picea glauca): Assembly and Annotation.</title>
        <authorList>
            <person name="Jackman S.D."/>
            <person name="Warren R.L."/>
            <person name="Gibb E.A."/>
            <person name="Vandervalk B.P."/>
            <person name="Mohamadi H."/>
            <person name="Chu J."/>
            <person name="Raymond A."/>
            <person name="Pleasance S."/>
            <person name="Coope R."/>
            <person name="Wildung M.R."/>
            <person name="Ritland C.E."/>
            <person name="Bousquet J."/>
            <person name="Jones S.J."/>
            <person name="Bohlmann J."/>
            <person name="Birol I."/>
        </authorList>
    </citation>
    <scope>NUCLEOTIDE SEQUENCE [LARGE SCALE GENOMIC DNA]</scope>
    <source>
        <tissue evidence="2">Flushing bud</tissue>
    </source>
</reference>
<comment type="caution">
    <text evidence="2">The sequence shown here is derived from an EMBL/GenBank/DDBJ whole genome shotgun (WGS) entry which is preliminary data.</text>
</comment>
<organism evidence="2">
    <name type="scientific">Picea glauca</name>
    <name type="common">White spruce</name>
    <name type="synonym">Pinus glauca</name>
    <dbReference type="NCBI Taxonomy" id="3330"/>
    <lineage>
        <taxon>Eukaryota</taxon>
        <taxon>Viridiplantae</taxon>
        <taxon>Streptophyta</taxon>
        <taxon>Embryophyta</taxon>
        <taxon>Tracheophyta</taxon>
        <taxon>Spermatophyta</taxon>
        <taxon>Pinopsida</taxon>
        <taxon>Pinidae</taxon>
        <taxon>Conifers I</taxon>
        <taxon>Pinales</taxon>
        <taxon>Pinaceae</taxon>
        <taxon>Picea</taxon>
    </lineage>
</organism>
<keyword evidence="1" id="KW-1133">Transmembrane helix</keyword>
<gene>
    <name evidence="2" type="ORF">ABT39_MTgene1769</name>
</gene>
<evidence type="ECO:0000256" key="1">
    <source>
        <dbReference type="SAM" id="Phobius"/>
    </source>
</evidence>
<keyword evidence="2" id="KW-0496">Mitochondrion</keyword>
<accession>A0A117NG54</accession>
<protein>
    <submittedName>
        <fullName evidence="2">Uncharacterized protein</fullName>
    </submittedName>
</protein>
<feature type="transmembrane region" description="Helical" evidence="1">
    <location>
        <begin position="53"/>
        <end position="70"/>
    </location>
</feature>
<sequence>MYPFIRGDSSIPASALTLCPSTARRDITNQPLFLLLPYLCLCPSTPFLCSTPYPFINAVGGYFSFTVGITDKKKRITRKRHMFPS</sequence>
<keyword evidence="1" id="KW-0472">Membrane</keyword>
<evidence type="ECO:0000313" key="2">
    <source>
        <dbReference type="EMBL" id="KUM46263.1"/>
    </source>
</evidence>